<keyword evidence="2" id="KW-0812">Transmembrane</keyword>
<evidence type="ECO:0000256" key="1">
    <source>
        <dbReference type="SAM" id="MobiDB-lite"/>
    </source>
</evidence>
<dbReference type="PATRIC" id="fig|1227500.6.peg.898"/>
<sequence length="93" mass="10199">MMSKSRPNDPPDDDDVERPWHDSEEFQMTTSSSPSLRSDLHQLGLLIALVLAVVAVAVHVSEAHTSFVAAVVLALAVLVAVISVPYDEFRDRE</sequence>
<organism evidence="3 4">
    <name type="scientific">Natronorubrum bangense JCM 10635</name>
    <dbReference type="NCBI Taxonomy" id="1227500"/>
    <lineage>
        <taxon>Archaea</taxon>
        <taxon>Methanobacteriati</taxon>
        <taxon>Methanobacteriota</taxon>
        <taxon>Stenosarchaea group</taxon>
        <taxon>Halobacteria</taxon>
        <taxon>Halobacteriales</taxon>
        <taxon>Natrialbaceae</taxon>
        <taxon>Natronorubrum</taxon>
    </lineage>
</organism>
<evidence type="ECO:0000256" key="2">
    <source>
        <dbReference type="SAM" id="Phobius"/>
    </source>
</evidence>
<dbReference type="AlphaFoldDB" id="L9WNQ3"/>
<feature type="region of interest" description="Disordered" evidence="1">
    <location>
        <begin position="1"/>
        <end position="35"/>
    </location>
</feature>
<feature type="transmembrane region" description="Helical" evidence="2">
    <location>
        <begin position="67"/>
        <end position="86"/>
    </location>
</feature>
<proteinExistence type="predicted"/>
<dbReference type="Proteomes" id="UP000011690">
    <property type="component" value="Unassembled WGS sequence"/>
</dbReference>
<keyword evidence="4" id="KW-1185">Reference proteome</keyword>
<protein>
    <submittedName>
        <fullName evidence="3">Uncharacterized protein</fullName>
    </submittedName>
</protein>
<keyword evidence="2" id="KW-0472">Membrane</keyword>
<feature type="transmembrane region" description="Helical" evidence="2">
    <location>
        <begin position="43"/>
        <end position="61"/>
    </location>
</feature>
<keyword evidence="2" id="KW-1133">Transmembrane helix</keyword>
<accession>L9WNQ3</accession>
<gene>
    <name evidence="3" type="ORF">C494_04421</name>
</gene>
<reference evidence="3 4" key="1">
    <citation type="journal article" date="2014" name="PLoS Genet.">
        <title>Phylogenetically driven sequencing of extremely halophilic archaea reveals strategies for static and dynamic osmo-response.</title>
        <authorList>
            <person name="Becker E.A."/>
            <person name="Seitzer P.M."/>
            <person name="Tritt A."/>
            <person name="Larsen D."/>
            <person name="Krusor M."/>
            <person name="Yao A.I."/>
            <person name="Wu D."/>
            <person name="Madern D."/>
            <person name="Eisen J.A."/>
            <person name="Darling A.E."/>
            <person name="Facciotti M.T."/>
        </authorList>
    </citation>
    <scope>NUCLEOTIDE SEQUENCE [LARGE SCALE GENOMIC DNA]</scope>
    <source>
        <strain evidence="3 4">JCM 10635</strain>
    </source>
</reference>
<evidence type="ECO:0000313" key="4">
    <source>
        <dbReference type="Proteomes" id="UP000011690"/>
    </source>
</evidence>
<dbReference type="STRING" id="1227500.C494_04421"/>
<evidence type="ECO:0000313" key="3">
    <source>
        <dbReference type="EMBL" id="ELY51089.1"/>
    </source>
</evidence>
<dbReference type="EMBL" id="AOHY01000009">
    <property type="protein sequence ID" value="ELY51089.1"/>
    <property type="molecule type" value="Genomic_DNA"/>
</dbReference>
<feature type="compositionally biased region" description="Polar residues" evidence="1">
    <location>
        <begin position="26"/>
        <end position="35"/>
    </location>
</feature>
<name>L9WNQ3_9EURY</name>
<comment type="caution">
    <text evidence="3">The sequence shown here is derived from an EMBL/GenBank/DDBJ whole genome shotgun (WGS) entry which is preliminary data.</text>
</comment>